<evidence type="ECO:0000256" key="3">
    <source>
        <dbReference type="ARBA" id="ARBA00023125"/>
    </source>
</evidence>
<dbReference type="InterPro" id="IPR003615">
    <property type="entry name" value="HNH_nuc"/>
</dbReference>
<sequence>MPSRNCPELTAEMVRELLEYDPTTGLLTWKTCRKKVQKGSVAGSVCGNGRKLYVKVRIGRLYRAHRLIWLIVTGEWPKYHIDHVDNDGTNNRWSNLRLATLNQNQHNRELSRANLTGYKGVSRANNLSKPYRANITIGRERRHLGYYRSAEEAAHAYDESARELFGEYARLNFPHENELAARKLLPVCAIDVMKTEAA</sequence>
<evidence type="ECO:0000256" key="2">
    <source>
        <dbReference type="ARBA" id="ARBA00023016"/>
    </source>
</evidence>
<dbReference type="Pfam" id="PF13392">
    <property type="entry name" value="HNH_3"/>
    <property type="match status" value="1"/>
</dbReference>
<protein>
    <submittedName>
        <fullName evidence="7">AP2 domain</fullName>
    </submittedName>
</protein>
<dbReference type="InterPro" id="IPR016177">
    <property type="entry name" value="DNA-bd_dom_sf"/>
</dbReference>
<evidence type="ECO:0000313" key="8">
    <source>
        <dbReference type="Proteomes" id="UP000255106"/>
    </source>
</evidence>
<keyword evidence="4" id="KW-0010">Activator</keyword>
<dbReference type="SUPFAM" id="SSF54171">
    <property type="entry name" value="DNA-binding domain"/>
    <property type="match status" value="1"/>
</dbReference>
<keyword evidence="2" id="KW-0346">Stress response</keyword>
<accession>A0A0M7DL87</accession>
<dbReference type="Gene3D" id="3.90.75.20">
    <property type="match status" value="1"/>
</dbReference>
<dbReference type="EMBL" id="UGJB01000004">
    <property type="protein sequence ID" value="STQ13611.1"/>
    <property type="molecule type" value="Genomic_DNA"/>
</dbReference>
<evidence type="ECO:0000259" key="6">
    <source>
        <dbReference type="PROSITE" id="PS51032"/>
    </source>
</evidence>
<dbReference type="PANTHER" id="PTHR31241:SF62">
    <property type="entry name" value="DEHYDRATION-RESPONSIVE ELEMENT-BINDING PROTEIN 2D"/>
    <property type="match status" value="1"/>
</dbReference>
<reference evidence="7 8" key="1">
    <citation type="submission" date="2018-06" db="EMBL/GenBank/DDBJ databases">
        <authorList>
            <consortium name="Pathogen Informatics"/>
            <person name="Doyle S."/>
        </authorList>
    </citation>
    <scope>NUCLEOTIDE SEQUENCE [LARGE SCALE GENOMIC DNA]</scope>
    <source>
        <strain evidence="7 8">NCTC10005</strain>
    </source>
</reference>
<feature type="domain" description="AP2/ERF" evidence="6">
    <location>
        <begin position="117"/>
        <end position="174"/>
    </location>
</feature>
<evidence type="ECO:0000256" key="1">
    <source>
        <dbReference type="ARBA" id="ARBA00023015"/>
    </source>
</evidence>
<dbReference type="GO" id="GO:0003677">
    <property type="term" value="F:DNA binding"/>
    <property type="evidence" value="ECO:0007669"/>
    <property type="project" value="UniProtKB-KW"/>
</dbReference>
<organism evidence="7 8">
    <name type="scientific">Enterobacter cloacae</name>
    <dbReference type="NCBI Taxonomy" id="550"/>
    <lineage>
        <taxon>Bacteria</taxon>
        <taxon>Pseudomonadati</taxon>
        <taxon>Pseudomonadota</taxon>
        <taxon>Gammaproteobacteria</taxon>
        <taxon>Enterobacterales</taxon>
        <taxon>Enterobacteriaceae</taxon>
        <taxon>Enterobacter</taxon>
        <taxon>Enterobacter cloacae complex</taxon>
    </lineage>
</organism>
<dbReference type="GO" id="GO:0003700">
    <property type="term" value="F:DNA-binding transcription factor activity"/>
    <property type="evidence" value="ECO:0007669"/>
    <property type="project" value="InterPro"/>
</dbReference>
<dbReference type="InterPro" id="IPR001471">
    <property type="entry name" value="AP2/ERF_dom"/>
</dbReference>
<dbReference type="SMART" id="SM00380">
    <property type="entry name" value="AP2"/>
    <property type="match status" value="1"/>
</dbReference>
<proteinExistence type="predicted"/>
<dbReference type="InterPro" id="IPR036955">
    <property type="entry name" value="AP2/ERF_dom_sf"/>
</dbReference>
<name>A0A0M7DL87_ENTCL</name>
<dbReference type="Gene3D" id="3.30.730.10">
    <property type="entry name" value="AP2/ERF domain"/>
    <property type="match status" value="1"/>
</dbReference>
<dbReference type="InterPro" id="IPR044925">
    <property type="entry name" value="His-Me_finger_sf"/>
</dbReference>
<keyword evidence="1" id="KW-0805">Transcription regulation</keyword>
<dbReference type="SUPFAM" id="SSF54060">
    <property type="entry name" value="His-Me finger endonucleases"/>
    <property type="match status" value="1"/>
</dbReference>
<evidence type="ECO:0000256" key="4">
    <source>
        <dbReference type="ARBA" id="ARBA00023159"/>
    </source>
</evidence>
<dbReference type="PANTHER" id="PTHR31241">
    <property type="entry name" value="DEHYDRATION-RESPONSIVE ELEMENT-BINDING PROTEIN 2C"/>
    <property type="match status" value="1"/>
</dbReference>
<dbReference type="Proteomes" id="UP000255106">
    <property type="component" value="Unassembled WGS sequence"/>
</dbReference>
<dbReference type="PROSITE" id="PS51032">
    <property type="entry name" value="AP2_ERF"/>
    <property type="match status" value="1"/>
</dbReference>
<keyword evidence="3" id="KW-0238">DNA-binding</keyword>
<evidence type="ECO:0000256" key="5">
    <source>
        <dbReference type="ARBA" id="ARBA00023163"/>
    </source>
</evidence>
<dbReference type="RefSeq" id="WP_164928057.1">
    <property type="nucleotide sequence ID" value="NZ_CP056776.1"/>
</dbReference>
<gene>
    <name evidence="7" type="ORF">NCTC10005_06440</name>
</gene>
<evidence type="ECO:0000313" key="7">
    <source>
        <dbReference type="EMBL" id="STQ13611.1"/>
    </source>
</evidence>
<dbReference type="AlphaFoldDB" id="A0A0M7DL87"/>
<keyword evidence="5" id="KW-0804">Transcription</keyword>